<evidence type="ECO:0000256" key="4">
    <source>
        <dbReference type="SAM" id="Phobius"/>
    </source>
</evidence>
<dbReference type="InterPro" id="IPR050327">
    <property type="entry name" value="Proton-linked_MCT"/>
</dbReference>
<dbReference type="Pfam" id="PF07690">
    <property type="entry name" value="MFS_1"/>
    <property type="match status" value="1"/>
</dbReference>
<dbReference type="Gene3D" id="1.20.1250.20">
    <property type="entry name" value="MFS general substrate transporter like domains"/>
    <property type="match status" value="1"/>
</dbReference>
<feature type="transmembrane region" description="Helical" evidence="4">
    <location>
        <begin position="456"/>
        <end position="477"/>
    </location>
</feature>
<dbReference type="SUPFAM" id="SSF103473">
    <property type="entry name" value="MFS general substrate transporter"/>
    <property type="match status" value="1"/>
</dbReference>
<feature type="transmembrane region" description="Helical" evidence="4">
    <location>
        <begin position="354"/>
        <end position="373"/>
    </location>
</feature>
<comment type="subcellular location">
    <subcellularLocation>
        <location evidence="1">Membrane</location>
        <topology evidence="1">Multi-pass membrane protein</topology>
    </subcellularLocation>
</comment>
<protein>
    <submittedName>
        <fullName evidence="5">Monocarboxylic acid transporter</fullName>
    </submittedName>
</protein>
<feature type="transmembrane region" description="Helical" evidence="4">
    <location>
        <begin position="213"/>
        <end position="229"/>
    </location>
</feature>
<dbReference type="InterPro" id="IPR036259">
    <property type="entry name" value="MFS_trans_sf"/>
</dbReference>
<gene>
    <name evidence="5" type="ORF">C361_04130</name>
</gene>
<feature type="transmembrane region" description="Helical" evidence="4">
    <location>
        <begin position="411"/>
        <end position="436"/>
    </location>
</feature>
<feature type="region of interest" description="Disordered" evidence="3">
    <location>
        <begin position="39"/>
        <end position="61"/>
    </location>
</feature>
<dbReference type="GO" id="GO:0016020">
    <property type="term" value="C:membrane"/>
    <property type="evidence" value="ECO:0007669"/>
    <property type="project" value="UniProtKB-SubCell"/>
</dbReference>
<dbReference type="OrthoDB" id="2213137at2759"/>
<keyword evidence="4" id="KW-0812">Transmembrane</keyword>
<dbReference type="Proteomes" id="UP000199727">
    <property type="component" value="Unassembled WGS sequence"/>
</dbReference>
<feature type="transmembrane region" description="Helical" evidence="4">
    <location>
        <begin position="121"/>
        <end position="144"/>
    </location>
</feature>
<dbReference type="GO" id="GO:0022857">
    <property type="term" value="F:transmembrane transporter activity"/>
    <property type="evidence" value="ECO:0007669"/>
    <property type="project" value="InterPro"/>
</dbReference>
<comment type="caution">
    <text evidence="5">The sequence shown here is derived from an EMBL/GenBank/DDBJ whole genome shotgun (WGS) entry which is preliminary data.</text>
</comment>
<feature type="transmembrane region" description="Helical" evidence="4">
    <location>
        <begin position="285"/>
        <end position="307"/>
    </location>
</feature>
<proteinExistence type="inferred from homology"/>
<feature type="transmembrane region" description="Helical" evidence="4">
    <location>
        <begin position="327"/>
        <end position="347"/>
    </location>
</feature>
<feature type="transmembrane region" description="Helical" evidence="4">
    <location>
        <begin position="156"/>
        <end position="173"/>
    </location>
</feature>
<dbReference type="PANTHER" id="PTHR11360">
    <property type="entry name" value="MONOCARBOXYLATE TRANSPORTER"/>
    <property type="match status" value="1"/>
</dbReference>
<evidence type="ECO:0000256" key="1">
    <source>
        <dbReference type="ARBA" id="ARBA00004141"/>
    </source>
</evidence>
<accession>A0A854QG35</accession>
<reference evidence="5 6" key="1">
    <citation type="submission" date="2017-06" db="EMBL/GenBank/DDBJ databases">
        <title>Global population genomics of the pathogenic fungus Cryptococcus neoformans var. grubii.</title>
        <authorList>
            <person name="Cuomo C."/>
            <person name="Litvintseva A."/>
            <person name="Chen Y."/>
            <person name="Young S."/>
            <person name="Zeng Q."/>
            <person name="Chapman S."/>
            <person name="Gujja S."/>
            <person name="Saif S."/>
            <person name="Birren B."/>
        </authorList>
    </citation>
    <scope>NUCLEOTIDE SEQUENCE [LARGE SCALE GENOMIC DNA]</scope>
    <source>
        <strain evidence="5 6">Tu259-1</strain>
    </source>
</reference>
<sequence length="480" mass="52044">MSFDTQFFPLNITVLRVTICTQSKRSALGHPTMASEIELTRLPSQRKESTTEQQLDYDREHEVDESATHYALPPVDGGRRAWAFLAGATVVEMLVWGFPYSIGILHAYWSNTLFKGYGESAITLASTLQTGLLYVSCAIFGPVFTRWPRWQKPLQYIALFISALSMIGSAFATKPWHLVITNGCIYPFAGALYLPCCTILFEWFVAKRGIATGLMYAGTGVGGVAYPYIMSGLLNGVGYKAALVSMGVGYAILGSIALIPVSRRVPLSRYHFAEPGRRKQINFSFLKNSVALTGSLIILFVSMGNFIPTVWLPSYADDLKLRYLDGTALIAILNAATIPGNILLGYFSDYSIRAAIVVSCVGSAFGCAFLWGLGTNTAMLVAFAIVYGFLGSSFQCLWSNMIGVISKDDPIAPSLIFSIFALMRAIGNITSGPVSGALMKHDSFPGAVGAYGFHNYGALLVYTAVTIFTGGVTGILFKDR</sequence>
<dbReference type="AlphaFoldDB" id="A0A854QG35"/>
<evidence type="ECO:0000313" key="5">
    <source>
        <dbReference type="EMBL" id="OXG20068.1"/>
    </source>
</evidence>
<feature type="transmembrane region" description="Helical" evidence="4">
    <location>
        <begin position="379"/>
        <end position="399"/>
    </location>
</feature>
<dbReference type="PANTHER" id="PTHR11360:SF287">
    <property type="entry name" value="MFS MONOCARBOXYLATE TRANSPORTER"/>
    <property type="match status" value="1"/>
</dbReference>
<keyword evidence="4" id="KW-1133">Transmembrane helix</keyword>
<keyword evidence="4" id="KW-0472">Membrane</keyword>
<dbReference type="InterPro" id="IPR011701">
    <property type="entry name" value="MFS"/>
</dbReference>
<feature type="transmembrane region" description="Helical" evidence="4">
    <location>
        <begin position="185"/>
        <end position="206"/>
    </location>
</feature>
<comment type="similarity">
    <text evidence="2">Belongs to the major facilitator superfamily. Monocarboxylate porter (TC 2.A.1.13) family.</text>
</comment>
<evidence type="ECO:0000313" key="6">
    <source>
        <dbReference type="Proteomes" id="UP000199727"/>
    </source>
</evidence>
<evidence type="ECO:0000256" key="3">
    <source>
        <dbReference type="SAM" id="MobiDB-lite"/>
    </source>
</evidence>
<dbReference type="EMBL" id="AMKT01000049">
    <property type="protein sequence ID" value="OXG20068.1"/>
    <property type="molecule type" value="Genomic_DNA"/>
</dbReference>
<evidence type="ECO:0000256" key="2">
    <source>
        <dbReference type="ARBA" id="ARBA00006727"/>
    </source>
</evidence>
<organism evidence="5 6">
    <name type="scientific">Cryptococcus neoformans Tu259-1</name>
    <dbReference type="NCBI Taxonomy" id="1230072"/>
    <lineage>
        <taxon>Eukaryota</taxon>
        <taxon>Fungi</taxon>
        <taxon>Dikarya</taxon>
        <taxon>Basidiomycota</taxon>
        <taxon>Agaricomycotina</taxon>
        <taxon>Tremellomycetes</taxon>
        <taxon>Tremellales</taxon>
        <taxon>Cryptococcaceae</taxon>
        <taxon>Cryptococcus</taxon>
        <taxon>Cryptococcus neoformans species complex</taxon>
    </lineage>
</organism>
<name>A0A854QG35_CRYNE</name>
<feature type="compositionally biased region" description="Basic and acidic residues" evidence="3">
    <location>
        <begin position="45"/>
        <end position="61"/>
    </location>
</feature>
<feature type="transmembrane region" description="Helical" evidence="4">
    <location>
        <begin position="82"/>
        <end position="109"/>
    </location>
</feature>
<feature type="transmembrane region" description="Helical" evidence="4">
    <location>
        <begin position="241"/>
        <end position="261"/>
    </location>
</feature>